<dbReference type="RefSeq" id="WP_209941074.1">
    <property type="nucleotide sequence ID" value="NZ_JAGGJU010000001.1"/>
</dbReference>
<comment type="caution">
    <text evidence="1">The sequence shown here is derived from an EMBL/GenBank/DDBJ whole genome shotgun (WGS) entry which is preliminary data.</text>
</comment>
<proteinExistence type="predicted"/>
<sequence>MPAANADAMSFVMSLGRAVSAFLTPLCKGRLRAMSTGRLRLLRGRPAMVGRRDRIADLPDALRRDVGLCARLPRNRRDAFWQTASRRPAGRYHR</sequence>
<gene>
    <name evidence="1" type="ORF">J2Z17_000003</name>
</gene>
<name>A0ABS4DSA7_9HYPH</name>
<evidence type="ECO:0000313" key="1">
    <source>
        <dbReference type="EMBL" id="MBP1848586.1"/>
    </source>
</evidence>
<accession>A0ABS4DSA7</accession>
<reference evidence="1 2" key="1">
    <citation type="submission" date="2021-03" db="EMBL/GenBank/DDBJ databases">
        <title>Genomic Encyclopedia of Type Strains, Phase IV (KMG-IV): sequencing the most valuable type-strain genomes for metagenomic binning, comparative biology and taxonomic classification.</title>
        <authorList>
            <person name="Goeker M."/>
        </authorList>
    </citation>
    <scope>NUCLEOTIDE SEQUENCE [LARGE SCALE GENOMIC DNA]</scope>
    <source>
        <strain evidence="1 2">DSM 21600</strain>
    </source>
</reference>
<evidence type="ECO:0000313" key="2">
    <source>
        <dbReference type="Proteomes" id="UP000759443"/>
    </source>
</evidence>
<dbReference type="Proteomes" id="UP000759443">
    <property type="component" value="Unassembled WGS sequence"/>
</dbReference>
<organism evidence="1 2">
    <name type="scientific">Rhizobium halophytocola</name>
    <dbReference type="NCBI Taxonomy" id="735519"/>
    <lineage>
        <taxon>Bacteria</taxon>
        <taxon>Pseudomonadati</taxon>
        <taxon>Pseudomonadota</taxon>
        <taxon>Alphaproteobacteria</taxon>
        <taxon>Hyphomicrobiales</taxon>
        <taxon>Rhizobiaceae</taxon>
        <taxon>Rhizobium/Agrobacterium group</taxon>
        <taxon>Rhizobium</taxon>
    </lineage>
</organism>
<keyword evidence="2" id="KW-1185">Reference proteome</keyword>
<dbReference type="EMBL" id="JAGGJU010000001">
    <property type="protein sequence ID" value="MBP1848586.1"/>
    <property type="molecule type" value="Genomic_DNA"/>
</dbReference>
<protein>
    <submittedName>
        <fullName evidence="1">Uncharacterized protein</fullName>
    </submittedName>
</protein>